<organism evidence="2 3">
    <name type="scientific">Pogonophryne albipinna</name>
    <dbReference type="NCBI Taxonomy" id="1090488"/>
    <lineage>
        <taxon>Eukaryota</taxon>
        <taxon>Metazoa</taxon>
        <taxon>Chordata</taxon>
        <taxon>Craniata</taxon>
        <taxon>Vertebrata</taxon>
        <taxon>Euteleostomi</taxon>
        <taxon>Actinopterygii</taxon>
        <taxon>Neopterygii</taxon>
        <taxon>Teleostei</taxon>
        <taxon>Neoteleostei</taxon>
        <taxon>Acanthomorphata</taxon>
        <taxon>Eupercaria</taxon>
        <taxon>Perciformes</taxon>
        <taxon>Notothenioidei</taxon>
        <taxon>Pogonophryne</taxon>
    </lineage>
</organism>
<dbReference type="AlphaFoldDB" id="A0AAD6ASX1"/>
<gene>
    <name evidence="2" type="ORF">JOQ06_025690</name>
</gene>
<protein>
    <submittedName>
        <fullName evidence="2">Uncharacterized protein</fullName>
    </submittedName>
</protein>
<keyword evidence="1" id="KW-1133">Transmembrane helix</keyword>
<name>A0AAD6ASX1_9TELE</name>
<dbReference type="EMBL" id="JAPTMU010000015">
    <property type="protein sequence ID" value="KAJ4931393.1"/>
    <property type="molecule type" value="Genomic_DNA"/>
</dbReference>
<evidence type="ECO:0000256" key="1">
    <source>
        <dbReference type="SAM" id="Phobius"/>
    </source>
</evidence>
<keyword evidence="3" id="KW-1185">Reference proteome</keyword>
<sequence length="150" mass="17255">MPLSSAKCLHLNAGPVEKPYPYSFLLYMLSLVASLQKILNKKLMKIQMKSKTMMIKTIVIGRPMRQIKQIRKGLKDTMLWPLINQRPDAAPILFPQESSAVLTPESIIDRINWPTMIDVDDDECSLEDKSRVTEYLRRFIQDGIFPSCND</sequence>
<evidence type="ECO:0000313" key="3">
    <source>
        <dbReference type="Proteomes" id="UP001219934"/>
    </source>
</evidence>
<keyword evidence="1" id="KW-0472">Membrane</keyword>
<reference evidence="2" key="1">
    <citation type="submission" date="2022-11" db="EMBL/GenBank/DDBJ databases">
        <title>Chromosome-level genome of Pogonophryne albipinna.</title>
        <authorList>
            <person name="Jo E."/>
        </authorList>
    </citation>
    <scope>NUCLEOTIDE SEQUENCE</scope>
    <source>
        <strain evidence="2">SGF0006</strain>
        <tissue evidence="2">Muscle</tissue>
    </source>
</reference>
<dbReference type="Proteomes" id="UP001219934">
    <property type="component" value="Unassembled WGS sequence"/>
</dbReference>
<feature type="transmembrane region" description="Helical" evidence="1">
    <location>
        <begin position="20"/>
        <end position="39"/>
    </location>
</feature>
<keyword evidence="1" id="KW-0812">Transmembrane</keyword>
<comment type="caution">
    <text evidence="2">The sequence shown here is derived from an EMBL/GenBank/DDBJ whole genome shotgun (WGS) entry which is preliminary data.</text>
</comment>
<evidence type="ECO:0000313" key="2">
    <source>
        <dbReference type="EMBL" id="KAJ4931393.1"/>
    </source>
</evidence>
<proteinExistence type="predicted"/>
<accession>A0AAD6ASX1</accession>